<dbReference type="EMBL" id="JASBWV010000020">
    <property type="protein sequence ID" value="KAJ9120494.1"/>
    <property type="molecule type" value="Genomic_DNA"/>
</dbReference>
<organism evidence="1 2">
    <name type="scientific">Naganishia onofrii</name>
    <dbReference type="NCBI Taxonomy" id="1851511"/>
    <lineage>
        <taxon>Eukaryota</taxon>
        <taxon>Fungi</taxon>
        <taxon>Dikarya</taxon>
        <taxon>Basidiomycota</taxon>
        <taxon>Agaricomycotina</taxon>
        <taxon>Tremellomycetes</taxon>
        <taxon>Filobasidiales</taxon>
        <taxon>Filobasidiaceae</taxon>
        <taxon>Naganishia</taxon>
    </lineage>
</organism>
<evidence type="ECO:0000313" key="1">
    <source>
        <dbReference type="EMBL" id="KAJ9120494.1"/>
    </source>
</evidence>
<accession>A0ACC2XAT9</accession>
<gene>
    <name evidence="1" type="ORF">QFC24_005167</name>
</gene>
<proteinExistence type="predicted"/>
<evidence type="ECO:0000313" key="2">
    <source>
        <dbReference type="Proteomes" id="UP001234202"/>
    </source>
</evidence>
<name>A0ACC2XAT9_9TREE</name>
<sequence length="163" mass="18011">MADRQRKRHKQPPPMGNSWGKRKREEDEQDLNKFQRLVKKAFGPPSMEQNQSNAVPHFNHQMNPAPPMHGNGMYGTPARPALYDTMQQPVQEEPAPFHGFGTSIAGEPPLTSLLGDPNAFLADESLLELMKWGASSFGPDVFGSGMWPFPGDTPSSHGGQRGF</sequence>
<reference evidence="1" key="1">
    <citation type="submission" date="2023-04" db="EMBL/GenBank/DDBJ databases">
        <title>Draft Genome sequencing of Naganishia species isolated from polar environments using Oxford Nanopore Technology.</title>
        <authorList>
            <person name="Leo P."/>
            <person name="Venkateswaran K."/>
        </authorList>
    </citation>
    <scope>NUCLEOTIDE SEQUENCE</scope>
    <source>
        <strain evidence="1">DBVPG 5303</strain>
    </source>
</reference>
<protein>
    <submittedName>
        <fullName evidence="1">Uncharacterized protein</fullName>
    </submittedName>
</protein>
<keyword evidence="2" id="KW-1185">Reference proteome</keyword>
<dbReference type="Proteomes" id="UP001234202">
    <property type="component" value="Unassembled WGS sequence"/>
</dbReference>
<comment type="caution">
    <text evidence="1">The sequence shown here is derived from an EMBL/GenBank/DDBJ whole genome shotgun (WGS) entry which is preliminary data.</text>
</comment>